<reference evidence="4" key="1">
    <citation type="journal article" date="2019" name="Int. J. Syst. Evol. Microbiol.">
        <title>The Global Catalogue of Microorganisms (GCM) 10K type strain sequencing project: providing services to taxonomists for standard genome sequencing and annotation.</title>
        <authorList>
            <consortium name="The Broad Institute Genomics Platform"/>
            <consortium name="The Broad Institute Genome Sequencing Center for Infectious Disease"/>
            <person name="Wu L."/>
            <person name="Ma J."/>
        </authorList>
    </citation>
    <scope>NUCLEOTIDE SEQUENCE [LARGE SCALE GENOMIC DNA]</scope>
    <source>
        <strain evidence="4">CCM 7043</strain>
    </source>
</reference>
<dbReference type="SFLD" id="SFLDS00001">
    <property type="entry name" value="Enolase"/>
    <property type="match status" value="1"/>
</dbReference>
<gene>
    <name evidence="3" type="ORF">ACFSJD_41875</name>
</gene>
<dbReference type="InterPro" id="IPR034593">
    <property type="entry name" value="DgoD-like"/>
</dbReference>
<dbReference type="PANTHER" id="PTHR48080:SF2">
    <property type="entry name" value="D-GALACTONATE DEHYDRATASE"/>
    <property type="match status" value="1"/>
</dbReference>
<evidence type="ECO:0000259" key="2">
    <source>
        <dbReference type="SMART" id="SM00922"/>
    </source>
</evidence>
<dbReference type="Gene3D" id="3.20.20.120">
    <property type="entry name" value="Enolase-like C-terminal domain"/>
    <property type="match status" value="1"/>
</dbReference>
<dbReference type="PANTHER" id="PTHR48080">
    <property type="entry name" value="D-GALACTONATE DEHYDRATASE-RELATED"/>
    <property type="match status" value="1"/>
</dbReference>
<dbReference type="Pfam" id="PF02746">
    <property type="entry name" value="MR_MLE_N"/>
    <property type="match status" value="1"/>
</dbReference>
<dbReference type="Proteomes" id="UP001597114">
    <property type="component" value="Unassembled WGS sequence"/>
</dbReference>
<dbReference type="SFLD" id="SFLDG00179">
    <property type="entry name" value="mandelate_racemase"/>
    <property type="match status" value="1"/>
</dbReference>
<keyword evidence="1" id="KW-0456">Lyase</keyword>
<protein>
    <submittedName>
        <fullName evidence="3">Mandelate racemase/muconate lactonizing enzyme family protein</fullName>
    </submittedName>
</protein>
<organism evidence="3 4">
    <name type="scientific">Pseudonocardia yunnanensis</name>
    <dbReference type="NCBI Taxonomy" id="58107"/>
    <lineage>
        <taxon>Bacteria</taxon>
        <taxon>Bacillati</taxon>
        <taxon>Actinomycetota</taxon>
        <taxon>Actinomycetes</taxon>
        <taxon>Pseudonocardiales</taxon>
        <taxon>Pseudonocardiaceae</taxon>
        <taxon>Pseudonocardia</taxon>
    </lineage>
</organism>
<dbReference type="SUPFAM" id="SSF54826">
    <property type="entry name" value="Enolase N-terminal domain-like"/>
    <property type="match status" value="1"/>
</dbReference>
<dbReference type="InterPro" id="IPR029017">
    <property type="entry name" value="Enolase-like_N"/>
</dbReference>
<dbReference type="InterPro" id="IPR013342">
    <property type="entry name" value="Mandelate_racemase_C"/>
</dbReference>
<dbReference type="CDD" id="cd03316">
    <property type="entry name" value="MR_like"/>
    <property type="match status" value="1"/>
</dbReference>
<sequence length="429" mass="46696">MTTTSNEASVVTEEHVSTASRPSALRITDLRVANLHGVPFRSSIIRIDTNQGLVGYGEVRDQASATYALMLKSRLVGENPCNVDKIFRKIKQFGFHARQGGGVSGVEMALMDLAGKAYGVPAYALVGGQFRDSIRCYADTPSVSDPHEMGQRLLERKQRGFTMLKMDLGVNLLWDVPGTVIAPPGARETTTVMHPFSGIQVTAKGVEHLASYVETVRGVVGYDVALATDHFGHIAVDSCIRIGRALEPFTLAWIEDLIPWQFTDQWRQLTEAVAVPTCTGEDIYLTEGFKPLLDAGAVRVIHPDPATSGGITETKRLGDYAQERGVAMALHLAASPIATMACVHLAAATENFLALEHHAADVPFWSDLVTDLPRPLIQDGHIAVPDTPGLGFGDINEELFMAQLDPRDPVFFAESAHWDGESSHDRLWS</sequence>
<evidence type="ECO:0000313" key="3">
    <source>
        <dbReference type="EMBL" id="MFD1524095.1"/>
    </source>
</evidence>
<dbReference type="RefSeq" id="WP_344726682.1">
    <property type="nucleotide sequence ID" value="NZ_BAAAUS010000039.1"/>
</dbReference>
<dbReference type="EMBL" id="JBHUCO010000076">
    <property type="protein sequence ID" value="MFD1524095.1"/>
    <property type="molecule type" value="Genomic_DNA"/>
</dbReference>
<dbReference type="InterPro" id="IPR036849">
    <property type="entry name" value="Enolase-like_C_sf"/>
</dbReference>
<comment type="caution">
    <text evidence="3">The sequence shown here is derived from an EMBL/GenBank/DDBJ whole genome shotgun (WGS) entry which is preliminary data.</text>
</comment>
<keyword evidence="4" id="KW-1185">Reference proteome</keyword>
<evidence type="ECO:0000313" key="4">
    <source>
        <dbReference type="Proteomes" id="UP001597114"/>
    </source>
</evidence>
<evidence type="ECO:0000256" key="1">
    <source>
        <dbReference type="ARBA" id="ARBA00023239"/>
    </source>
</evidence>
<dbReference type="Pfam" id="PF13378">
    <property type="entry name" value="MR_MLE_C"/>
    <property type="match status" value="1"/>
</dbReference>
<proteinExistence type="predicted"/>
<dbReference type="InterPro" id="IPR029065">
    <property type="entry name" value="Enolase_C-like"/>
</dbReference>
<accession>A0ABW4FBA8</accession>
<dbReference type="SMART" id="SM00922">
    <property type="entry name" value="MR_MLE"/>
    <property type="match status" value="1"/>
</dbReference>
<dbReference type="SUPFAM" id="SSF51604">
    <property type="entry name" value="Enolase C-terminal domain-like"/>
    <property type="match status" value="1"/>
</dbReference>
<feature type="domain" description="Mandelate racemase/muconate lactonizing enzyme C-terminal" evidence="2">
    <location>
        <begin position="146"/>
        <end position="276"/>
    </location>
</feature>
<name>A0ABW4FBA8_9PSEU</name>
<dbReference type="Gene3D" id="3.30.390.10">
    <property type="entry name" value="Enolase-like, N-terminal domain"/>
    <property type="match status" value="1"/>
</dbReference>
<dbReference type="InterPro" id="IPR013341">
    <property type="entry name" value="Mandelate_racemase_N_dom"/>
</dbReference>